<evidence type="ECO:0008006" key="6">
    <source>
        <dbReference type="Google" id="ProtNLM"/>
    </source>
</evidence>
<feature type="region of interest" description="VHIID" evidence="3">
    <location>
        <begin position="287"/>
        <end position="352"/>
    </location>
</feature>
<evidence type="ECO:0000256" key="3">
    <source>
        <dbReference type="PROSITE-ProRule" id="PRU01191"/>
    </source>
</evidence>
<dbReference type="OrthoDB" id="665011at2759"/>
<gene>
    <name evidence="4" type="ORF">PVAP13_8KG244500</name>
</gene>
<sequence length="589" mass="66852">MDTDDSQDSLFPDDMVLSYISRFLMEDDTEDKILRGNSDHPALLQVQEPFAQILFSPSISANSDNTTHKCNMEGANNLLQGRNGNQCTLSSAFSKGEDAAGAFLKSIEEASRFLPKDNGIRKDQLVNQECVNHRVIKKRYNRDEHHEREVCRASKAMMMMEELEEMFDKMMLRGYETCIKDMEKLRSAKADEAMNDKKSGSKMRTDVVDLCTLLIRCAQAMAAGSVMTAQELLKQIKQNASSTGDDTQRLAQCFSKGLEARLAGTGSQLWQLLTAEGPLVIEYLQAYKFYLAACCFNRVALFFNIMTIEHAMAGKSKLHIVDYGPHHGFQWAGLLRWMANREGGPPEVKITAISRLQPRSCPSEGIEDTGHRLGKCAREFGVPFKFHSITARWETICTDNLKTDADEVLVVIDLFNFSILMDESIYFDNPSPRDTVLNNIRKMRPDVFIQGVVNSSYGTSFLARFREALFYYSALFDMLDATIPRECKLRSVLEQGMLGHSVLNVIACEGVDLVNRPEKYRQWQVRNQRAGLRQLPLKPNIVKVLKEKVMKDHHRDFFVGEDGQWLLQGWKGRILYAHSTWVAEDAISE</sequence>
<accession>A0A8T0PT49</accession>
<dbReference type="AlphaFoldDB" id="A0A8T0PT49"/>
<feature type="short sequence motif" description="VHIID" evidence="3">
    <location>
        <begin position="318"/>
        <end position="322"/>
    </location>
</feature>
<dbReference type="EMBL" id="CM029051">
    <property type="protein sequence ID" value="KAG2564265.1"/>
    <property type="molecule type" value="Genomic_DNA"/>
</dbReference>
<comment type="caution">
    <text evidence="4">The sequence shown here is derived from an EMBL/GenBank/DDBJ whole genome shotgun (WGS) entry which is preliminary data.</text>
</comment>
<protein>
    <recommendedName>
        <fullName evidence="6">Scarecrow-like protein 9</fullName>
    </recommendedName>
</protein>
<feature type="region of interest" description="SAW" evidence="3">
    <location>
        <begin position="507"/>
        <end position="582"/>
    </location>
</feature>
<dbReference type="PROSITE" id="PS50985">
    <property type="entry name" value="GRAS"/>
    <property type="match status" value="1"/>
</dbReference>
<dbReference type="Pfam" id="PF03514">
    <property type="entry name" value="GRAS"/>
    <property type="match status" value="1"/>
</dbReference>
<organism evidence="4 5">
    <name type="scientific">Panicum virgatum</name>
    <name type="common">Blackwell switchgrass</name>
    <dbReference type="NCBI Taxonomy" id="38727"/>
    <lineage>
        <taxon>Eukaryota</taxon>
        <taxon>Viridiplantae</taxon>
        <taxon>Streptophyta</taxon>
        <taxon>Embryophyta</taxon>
        <taxon>Tracheophyta</taxon>
        <taxon>Spermatophyta</taxon>
        <taxon>Magnoliopsida</taxon>
        <taxon>Liliopsida</taxon>
        <taxon>Poales</taxon>
        <taxon>Poaceae</taxon>
        <taxon>PACMAD clade</taxon>
        <taxon>Panicoideae</taxon>
        <taxon>Panicodae</taxon>
        <taxon>Paniceae</taxon>
        <taxon>Panicinae</taxon>
        <taxon>Panicum</taxon>
        <taxon>Panicum sect. Hiantes</taxon>
    </lineage>
</organism>
<evidence type="ECO:0000256" key="1">
    <source>
        <dbReference type="ARBA" id="ARBA00023015"/>
    </source>
</evidence>
<evidence type="ECO:0000313" key="4">
    <source>
        <dbReference type="EMBL" id="KAG2564265.1"/>
    </source>
</evidence>
<comment type="similarity">
    <text evidence="3">Belongs to the GRAS family.</text>
</comment>
<evidence type="ECO:0000313" key="5">
    <source>
        <dbReference type="Proteomes" id="UP000823388"/>
    </source>
</evidence>
<evidence type="ECO:0000256" key="2">
    <source>
        <dbReference type="ARBA" id="ARBA00023163"/>
    </source>
</evidence>
<reference evidence="4" key="1">
    <citation type="submission" date="2020-05" db="EMBL/GenBank/DDBJ databases">
        <title>WGS assembly of Panicum virgatum.</title>
        <authorList>
            <person name="Lovell J.T."/>
            <person name="Jenkins J."/>
            <person name="Shu S."/>
            <person name="Juenger T.E."/>
            <person name="Schmutz J."/>
        </authorList>
    </citation>
    <scope>NUCLEOTIDE SEQUENCE</scope>
    <source>
        <strain evidence="4">AP13</strain>
    </source>
</reference>
<name>A0A8T0PT49_PANVG</name>
<feature type="region of interest" description="Leucine repeat I (LRI)" evidence="3">
    <location>
        <begin position="208"/>
        <end position="268"/>
    </location>
</feature>
<keyword evidence="5" id="KW-1185">Reference proteome</keyword>
<feature type="region of interest" description="Leucine repeat II (LRII)" evidence="3">
    <location>
        <begin position="368"/>
        <end position="400"/>
    </location>
</feature>
<proteinExistence type="inferred from homology"/>
<dbReference type="Proteomes" id="UP000823388">
    <property type="component" value="Chromosome 8K"/>
</dbReference>
<dbReference type="PANTHER" id="PTHR31636">
    <property type="entry name" value="OSJNBA0084A10.13 PROTEIN-RELATED"/>
    <property type="match status" value="1"/>
</dbReference>
<keyword evidence="1" id="KW-0805">Transcription regulation</keyword>
<keyword evidence="2" id="KW-0804">Transcription</keyword>
<dbReference type="InterPro" id="IPR005202">
    <property type="entry name" value="TF_GRAS"/>
</dbReference>
<comment type="caution">
    <text evidence="3">Lacks conserved residue(s) required for the propagation of feature annotation.</text>
</comment>